<dbReference type="RefSeq" id="WP_058275668.1">
    <property type="nucleotide sequence ID" value="NZ_CYPS01000067.1"/>
</dbReference>
<comment type="catalytic activity">
    <reaction evidence="10">
        <text>L-arginine + 2-oxoglutarate + O2 = guanidine + L-glutamate 5-semialdehyde + succinate + CO2</text>
        <dbReference type="Rhea" id="RHEA:31535"/>
        <dbReference type="ChEBI" id="CHEBI:15379"/>
        <dbReference type="ChEBI" id="CHEBI:16526"/>
        <dbReference type="ChEBI" id="CHEBI:16810"/>
        <dbReference type="ChEBI" id="CHEBI:30031"/>
        <dbReference type="ChEBI" id="CHEBI:30087"/>
        <dbReference type="ChEBI" id="CHEBI:32682"/>
        <dbReference type="ChEBI" id="CHEBI:58066"/>
        <dbReference type="EC" id="1.14.20.7"/>
    </reaction>
</comment>
<dbReference type="EC" id="1.14.20.7" evidence="3"/>
<dbReference type="InterPro" id="IPR044861">
    <property type="entry name" value="IPNS-like_FE2OG_OXY"/>
</dbReference>
<keyword evidence="11" id="KW-0408">Iron</keyword>
<evidence type="ECO:0000256" key="7">
    <source>
        <dbReference type="ARBA" id="ARBA00031011"/>
    </source>
</evidence>
<name>A0A0P1EVK6_9RHOB</name>
<dbReference type="InterPro" id="IPR026992">
    <property type="entry name" value="DIOX_N"/>
</dbReference>
<evidence type="ECO:0000256" key="3">
    <source>
        <dbReference type="ARBA" id="ARBA00012293"/>
    </source>
</evidence>
<dbReference type="Gene3D" id="2.60.120.330">
    <property type="entry name" value="B-lactam Antibiotic, Isopenicillin N Synthase, Chain"/>
    <property type="match status" value="1"/>
</dbReference>
<dbReference type="PROSITE" id="PS51471">
    <property type="entry name" value="FE2OG_OXY"/>
    <property type="match status" value="1"/>
</dbReference>
<dbReference type="GO" id="GO:0046872">
    <property type="term" value="F:metal ion binding"/>
    <property type="evidence" value="ECO:0007669"/>
    <property type="project" value="UniProtKB-KW"/>
</dbReference>
<evidence type="ECO:0000313" key="14">
    <source>
        <dbReference type="Proteomes" id="UP000050786"/>
    </source>
</evidence>
<evidence type="ECO:0000256" key="8">
    <source>
        <dbReference type="ARBA" id="ARBA00031282"/>
    </source>
</evidence>
<dbReference type="EC" id="1.13.12.19" evidence="4"/>
<evidence type="ECO:0000256" key="5">
    <source>
        <dbReference type="ARBA" id="ARBA00019045"/>
    </source>
</evidence>
<dbReference type="InterPro" id="IPR050231">
    <property type="entry name" value="Iron_ascorbate_oxido_reductase"/>
</dbReference>
<dbReference type="PRINTS" id="PR00682">
    <property type="entry name" value="IPNSYNTHASE"/>
</dbReference>
<evidence type="ECO:0000256" key="11">
    <source>
        <dbReference type="RuleBase" id="RU003682"/>
    </source>
</evidence>
<dbReference type="SUPFAM" id="SSF51197">
    <property type="entry name" value="Clavaminate synthase-like"/>
    <property type="match status" value="1"/>
</dbReference>
<feature type="domain" description="Fe2OG dioxygenase" evidence="12">
    <location>
        <begin position="171"/>
        <end position="272"/>
    </location>
</feature>
<comment type="cofactor">
    <cofactor evidence="1">
        <name>Fe(2+)</name>
        <dbReference type="ChEBI" id="CHEBI:29033"/>
    </cofactor>
</comment>
<dbReference type="InterPro" id="IPR005123">
    <property type="entry name" value="Oxoglu/Fe-dep_dioxygenase_dom"/>
</dbReference>
<evidence type="ECO:0000256" key="10">
    <source>
        <dbReference type="ARBA" id="ARBA00049359"/>
    </source>
</evidence>
<comment type="catalytic activity">
    <reaction evidence="9">
        <text>2-oxoglutarate + O2 + 2 H(+) = ethene + 3 CO2 + H2O</text>
        <dbReference type="Rhea" id="RHEA:31523"/>
        <dbReference type="ChEBI" id="CHEBI:15377"/>
        <dbReference type="ChEBI" id="CHEBI:15378"/>
        <dbReference type="ChEBI" id="CHEBI:15379"/>
        <dbReference type="ChEBI" id="CHEBI:16526"/>
        <dbReference type="ChEBI" id="CHEBI:16810"/>
        <dbReference type="ChEBI" id="CHEBI:18153"/>
        <dbReference type="EC" id="1.13.12.19"/>
    </reaction>
</comment>
<protein>
    <recommendedName>
        <fullName evidence="5">2-oxoglutarate-dependent ethylene/succinate-forming enzyme</fullName>
        <ecNumber evidence="4">1.13.12.19</ecNumber>
        <ecNumber evidence="3">1.14.20.7</ecNumber>
    </recommendedName>
    <alternativeName>
        <fullName evidence="7">2-oxoglutarate dioxygenase (ethylene-forming)</fullName>
    </alternativeName>
    <alternativeName>
        <fullName evidence="8">2-oxoglutarate/L-arginine monooxygenase/decarboxylase (succinate-forming)</fullName>
    </alternativeName>
</protein>
<sequence length="324" mass="35687">MQSIPTIDISPLKDTAHPDHDATVQRILDACTDIGFLSITGTGVSPDTVNQVRAKTREIFDIDEQSKWDQAITRNNYRGYIPMGFFTPNDGSGKADKYEGYKLHFEVSEDHPVRDDCALYGPNLWPAEVPGAQDVILEYWSQLDHVAELLLGALEIGLGLTPNVLKAAFATPMTNMTLLHYPPQASDEEGFGIHPHKDTDALTIIAPDPVGGLEVQTRDGGWITPDCPPGGFVVNIGDMLELWSGGQLKSTPHRVVNKSGKERYSFPYFAVPRHNVVVEPLLPPLPGFDRPSVHCGHWSAEIWRTNWPDENATVDTPELGTLSS</sequence>
<keyword evidence="14" id="KW-1185">Reference proteome</keyword>
<evidence type="ECO:0000256" key="6">
    <source>
        <dbReference type="ARBA" id="ARBA00022666"/>
    </source>
</evidence>
<evidence type="ECO:0000256" key="4">
    <source>
        <dbReference type="ARBA" id="ARBA00012531"/>
    </source>
</evidence>
<evidence type="ECO:0000256" key="1">
    <source>
        <dbReference type="ARBA" id="ARBA00001954"/>
    </source>
</evidence>
<keyword evidence="11" id="KW-0479">Metal-binding</keyword>
<proteinExistence type="inferred from homology"/>
<accession>A0A0P1EVK6</accession>
<keyword evidence="6" id="KW-0266">Ethylene biosynthesis</keyword>
<dbReference type="AlphaFoldDB" id="A0A0P1EVK6"/>
<evidence type="ECO:0000256" key="9">
    <source>
        <dbReference type="ARBA" id="ARBA00047725"/>
    </source>
</evidence>
<dbReference type="GO" id="GO:0102276">
    <property type="term" value="F:2-oxoglutarate oxygenase/decarboxylase (ethylene-forming) activity"/>
    <property type="evidence" value="ECO:0007669"/>
    <property type="project" value="UniProtKB-EC"/>
</dbReference>
<dbReference type="GO" id="GO:0009693">
    <property type="term" value="P:ethylene biosynthetic process"/>
    <property type="evidence" value="ECO:0007669"/>
    <property type="project" value="UniProtKB-KW"/>
</dbReference>
<dbReference type="Pfam" id="PF03171">
    <property type="entry name" value="2OG-FeII_Oxy"/>
    <property type="match status" value="1"/>
</dbReference>
<gene>
    <name evidence="13" type="primary">efe_2</name>
    <name evidence="13" type="ORF">RUM4293_04722</name>
</gene>
<evidence type="ECO:0000313" key="13">
    <source>
        <dbReference type="EMBL" id="CUH45805.1"/>
    </source>
</evidence>
<evidence type="ECO:0000256" key="2">
    <source>
        <dbReference type="ARBA" id="ARBA00004767"/>
    </source>
</evidence>
<comment type="pathway">
    <text evidence="2">Alkene biosynthesis; ethylene biosynthesis via 2-oxoglutarate.</text>
</comment>
<reference evidence="14" key="1">
    <citation type="submission" date="2015-09" db="EMBL/GenBank/DDBJ databases">
        <authorList>
            <person name="Rodrigo-Torres L."/>
            <person name="Arahal D.R."/>
        </authorList>
    </citation>
    <scope>NUCLEOTIDE SEQUENCE [LARGE SCALE GENOMIC DNA]</scope>
    <source>
        <strain evidence="14">CECT 4293</strain>
    </source>
</reference>
<dbReference type="PANTHER" id="PTHR47990">
    <property type="entry name" value="2-OXOGLUTARATE (2OG) AND FE(II)-DEPENDENT OXYGENASE SUPERFAMILY PROTEIN-RELATED"/>
    <property type="match status" value="1"/>
</dbReference>
<dbReference type="Pfam" id="PF14226">
    <property type="entry name" value="DIOX_N"/>
    <property type="match status" value="1"/>
</dbReference>
<dbReference type="InterPro" id="IPR027443">
    <property type="entry name" value="IPNS-like_sf"/>
</dbReference>
<dbReference type="Proteomes" id="UP000050786">
    <property type="component" value="Unassembled WGS sequence"/>
</dbReference>
<organism evidence="13 14">
    <name type="scientific">Ruegeria atlantica</name>
    <dbReference type="NCBI Taxonomy" id="81569"/>
    <lineage>
        <taxon>Bacteria</taxon>
        <taxon>Pseudomonadati</taxon>
        <taxon>Pseudomonadota</taxon>
        <taxon>Alphaproteobacteria</taxon>
        <taxon>Rhodobacterales</taxon>
        <taxon>Roseobacteraceae</taxon>
        <taxon>Ruegeria</taxon>
    </lineage>
</organism>
<comment type="similarity">
    <text evidence="11">Belongs to the iron/ascorbate-dependent oxidoreductase family.</text>
</comment>
<evidence type="ECO:0000259" key="12">
    <source>
        <dbReference type="PROSITE" id="PS51471"/>
    </source>
</evidence>
<dbReference type="EMBL" id="CYPS01000067">
    <property type="protein sequence ID" value="CUH45805.1"/>
    <property type="molecule type" value="Genomic_DNA"/>
</dbReference>
<keyword evidence="11 13" id="KW-0560">Oxidoreductase</keyword>